<reference evidence="2" key="1">
    <citation type="submission" date="2022-06" db="EMBL/GenBank/DDBJ databases">
        <title>Complete genome sequences of two strains of the flax pathogen Septoria linicola.</title>
        <authorList>
            <person name="Lapalu N."/>
            <person name="Simon A."/>
            <person name="Demenou B."/>
            <person name="Paumier D."/>
            <person name="Guillot M.-P."/>
            <person name="Gout L."/>
            <person name="Valade R."/>
        </authorList>
    </citation>
    <scope>NUCLEOTIDE SEQUENCE</scope>
    <source>
        <strain evidence="2">SE15195</strain>
    </source>
</reference>
<feature type="region of interest" description="Disordered" evidence="1">
    <location>
        <begin position="33"/>
        <end position="54"/>
    </location>
</feature>
<gene>
    <name evidence="2" type="ORF">Slin15195_G080600</name>
</gene>
<evidence type="ECO:0000256" key="1">
    <source>
        <dbReference type="SAM" id="MobiDB-lite"/>
    </source>
</evidence>
<feature type="region of interest" description="Disordered" evidence="1">
    <location>
        <begin position="113"/>
        <end position="133"/>
    </location>
</feature>
<protein>
    <submittedName>
        <fullName evidence="2">Uncharacterized protein</fullName>
    </submittedName>
</protein>
<feature type="compositionally biased region" description="Basic and acidic residues" evidence="1">
    <location>
        <begin position="82"/>
        <end position="92"/>
    </location>
</feature>
<name>A0A9Q9AZT7_9PEZI</name>
<sequence>MSVWGISQDAPSVRQRRLAELSIAQMKVSRIERHAQPQRKLDPTHCFEDESSDEKWESISKADRRCKTAVKARQGAEAQKQVIDDRQRRNMNREKRAAIQQKVEIKAAATRFQAGREDVVDQKRNAKKRVPRE</sequence>
<accession>A0A9Q9AZT7</accession>
<evidence type="ECO:0000313" key="2">
    <source>
        <dbReference type="EMBL" id="USW54741.1"/>
    </source>
</evidence>
<organism evidence="2 3">
    <name type="scientific">Septoria linicola</name>
    <dbReference type="NCBI Taxonomy" id="215465"/>
    <lineage>
        <taxon>Eukaryota</taxon>
        <taxon>Fungi</taxon>
        <taxon>Dikarya</taxon>
        <taxon>Ascomycota</taxon>
        <taxon>Pezizomycotina</taxon>
        <taxon>Dothideomycetes</taxon>
        <taxon>Dothideomycetidae</taxon>
        <taxon>Mycosphaerellales</taxon>
        <taxon>Mycosphaerellaceae</taxon>
        <taxon>Septoria</taxon>
    </lineage>
</organism>
<evidence type="ECO:0000313" key="3">
    <source>
        <dbReference type="Proteomes" id="UP001056384"/>
    </source>
</evidence>
<keyword evidence="3" id="KW-1185">Reference proteome</keyword>
<feature type="region of interest" description="Disordered" evidence="1">
    <location>
        <begin position="72"/>
        <end position="92"/>
    </location>
</feature>
<proteinExistence type="predicted"/>
<dbReference type="Proteomes" id="UP001056384">
    <property type="component" value="Chromosome 6"/>
</dbReference>
<dbReference type="EMBL" id="CP099423">
    <property type="protein sequence ID" value="USW54741.1"/>
    <property type="molecule type" value="Genomic_DNA"/>
</dbReference>
<dbReference type="AlphaFoldDB" id="A0A9Q9AZT7"/>
<feature type="compositionally biased region" description="Basic and acidic residues" evidence="1">
    <location>
        <begin position="114"/>
        <end position="124"/>
    </location>
</feature>